<protein>
    <submittedName>
        <fullName evidence="1">Uncharacterized protein</fullName>
    </submittedName>
</protein>
<comment type="caution">
    <text evidence="1">The sequence shown here is derived from an EMBL/GenBank/DDBJ whole genome shotgun (WGS) entry which is preliminary data.</text>
</comment>
<proteinExistence type="predicted"/>
<sequence length="99" mass="10396">MFGGSDRSGVDEVFKLTDHPIPALVLTIPEREIVGGNPVEALTETQADVHGDDAVRVDEIHAGVACFEGALEAEGWVVDGEVEGWVYGAGVEEGFGCVV</sequence>
<dbReference type="Proteomes" id="UP000005446">
    <property type="component" value="Unassembled WGS sequence"/>
</dbReference>
<dbReference type="HOGENOM" id="CLU_2320627_0_0_1"/>
<keyword evidence="2" id="KW-1185">Reference proteome</keyword>
<name>H0EK31_GLAL7</name>
<organism evidence="1 2">
    <name type="scientific">Glarea lozoyensis (strain ATCC 74030 / MF5533)</name>
    <dbReference type="NCBI Taxonomy" id="1104152"/>
    <lineage>
        <taxon>Eukaryota</taxon>
        <taxon>Fungi</taxon>
        <taxon>Dikarya</taxon>
        <taxon>Ascomycota</taxon>
        <taxon>Pezizomycotina</taxon>
        <taxon>Leotiomycetes</taxon>
        <taxon>Helotiales</taxon>
        <taxon>Helotiaceae</taxon>
        <taxon>Glarea</taxon>
    </lineage>
</organism>
<evidence type="ECO:0000313" key="1">
    <source>
        <dbReference type="EMBL" id="EHL01222.1"/>
    </source>
</evidence>
<dbReference type="AlphaFoldDB" id="H0EK31"/>
<dbReference type="InParanoid" id="H0EK31"/>
<evidence type="ECO:0000313" key="2">
    <source>
        <dbReference type="Proteomes" id="UP000005446"/>
    </source>
</evidence>
<dbReference type="EMBL" id="AGUE01000060">
    <property type="protein sequence ID" value="EHL01222.1"/>
    <property type="molecule type" value="Genomic_DNA"/>
</dbReference>
<gene>
    <name evidence="1" type="ORF">M7I_2920</name>
</gene>
<accession>H0EK31</accession>
<reference evidence="1 2" key="1">
    <citation type="journal article" date="2012" name="Eukaryot. Cell">
        <title>Genome sequence of the fungus Glarea lozoyensis: the first genome sequence of a species from the Helotiaceae family.</title>
        <authorList>
            <person name="Youssar L."/>
            <person name="Gruening B.A."/>
            <person name="Erxleben A."/>
            <person name="Guenther S."/>
            <person name="Huettel W."/>
        </authorList>
    </citation>
    <scope>NUCLEOTIDE SEQUENCE [LARGE SCALE GENOMIC DNA]</scope>
    <source>
        <strain evidence="2">ATCC 74030 / MF5533</strain>
    </source>
</reference>